<accession>A0A1H0BES3</accession>
<proteinExistence type="predicted"/>
<keyword evidence="2" id="KW-1185">Reference proteome</keyword>
<protein>
    <submittedName>
        <fullName evidence="1">Uncharacterized protein</fullName>
    </submittedName>
</protein>
<evidence type="ECO:0000313" key="2">
    <source>
        <dbReference type="Proteomes" id="UP000198680"/>
    </source>
</evidence>
<gene>
    <name evidence="1" type="ORF">SAMN05660642_04848</name>
</gene>
<dbReference type="OrthoDB" id="9784339at2"/>
<dbReference type="RefSeq" id="WP_091224321.1">
    <property type="nucleotide sequence ID" value="NZ_FNHE01000021.1"/>
</dbReference>
<sequence length="112" mass="11869">MTRDQRRTVLEASPRGLRRTFTLTEAADLVQRADLTGLSLLPLTARARELGRRLDAARADGPTADSDDIADPIGQHAAVHQEVAGLVAAALRPLADVLSTSIRVQLPAPVAA</sequence>
<name>A0A1H0BES3_9ACTN</name>
<dbReference type="EMBL" id="FNHE01000021">
    <property type="protein sequence ID" value="SDN44154.1"/>
    <property type="molecule type" value="Genomic_DNA"/>
</dbReference>
<reference evidence="2" key="1">
    <citation type="submission" date="2016-10" db="EMBL/GenBank/DDBJ databases">
        <authorList>
            <person name="Varghese N."/>
            <person name="Submissions S."/>
        </authorList>
    </citation>
    <scope>NUCLEOTIDE SEQUENCE [LARGE SCALE GENOMIC DNA]</scope>
    <source>
        <strain evidence="2">DSM 45419</strain>
    </source>
</reference>
<dbReference type="AlphaFoldDB" id="A0A1H0BES3"/>
<evidence type="ECO:0000313" key="1">
    <source>
        <dbReference type="EMBL" id="SDN44154.1"/>
    </source>
</evidence>
<dbReference type="STRING" id="1137991.SAMN05660642_04848"/>
<dbReference type="Proteomes" id="UP000198680">
    <property type="component" value="Unassembled WGS sequence"/>
</dbReference>
<organism evidence="1 2">
    <name type="scientific">Geodermatophilus siccatus</name>
    <dbReference type="NCBI Taxonomy" id="1137991"/>
    <lineage>
        <taxon>Bacteria</taxon>
        <taxon>Bacillati</taxon>
        <taxon>Actinomycetota</taxon>
        <taxon>Actinomycetes</taxon>
        <taxon>Geodermatophilales</taxon>
        <taxon>Geodermatophilaceae</taxon>
        <taxon>Geodermatophilus</taxon>
    </lineage>
</organism>
<dbReference type="Gene3D" id="3.40.50.2300">
    <property type="match status" value="1"/>
</dbReference>